<keyword evidence="1" id="KW-0812">Transmembrane</keyword>
<keyword evidence="1" id="KW-1133">Transmembrane helix</keyword>
<feature type="transmembrane region" description="Helical" evidence="1">
    <location>
        <begin position="216"/>
        <end position="235"/>
    </location>
</feature>
<dbReference type="EMBL" id="CACRUL010000018">
    <property type="protein sequence ID" value="VYU27745.1"/>
    <property type="molecule type" value="Genomic_DNA"/>
</dbReference>
<feature type="transmembrane region" description="Helical" evidence="1">
    <location>
        <begin position="167"/>
        <end position="196"/>
    </location>
</feature>
<evidence type="ECO:0000256" key="1">
    <source>
        <dbReference type="SAM" id="Phobius"/>
    </source>
</evidence>
<organism evidence="2">
    <name type="scientific">Streptococcus oralis</name>
    <dbReference type="NCBI Taxonomy" id="1303"/>
    <lineage>
        <taxon>Bacteria</taxon>
        <taxon>Bacillati</taxon>
        <taxon>Bacillota</taxon>
        <taxon>Bacilli</taxon>
        <taxon>Lactobacillales</taxon>
        <taxon>Streptococcaceae</taxon>
        <taxon>Streptococcus</taxon>
    </lineage>
</organism>
<gene>
    <name evidence="2" type="ORF">SRLFYP117_01499</name>
</gene>
<dbReference type="AlphaFoldDB" id="A0A6N3DHM0"/>
<name>A0A6N3DHM0_STROR</name>
<sequence>MPYPFNYFSSLFQVRKAFANRKQLNWFQMIFTSLFLLSLTLIPVAIQNAELQTYPLTTFVSDVFDPLTDDVMKDFKENIQINQQELVYNSHFGVHKNEAGHVILGHHEGTQLGEKLTLYFDKNQLIVSKEKKELATIPYQAINQESIQDKKELTKAISKDWFQANRLAVSLFLVLFSGFLSAVNFAILVFGASFFLFLTRKSRLFSLKTFKECFNFTLNCLGLPILASVLISLVFHQVFTTTILIQNILFVLFLALAFYKTHFRDPDYKP</sequence>
<protein>
    <recommendedName>
        <fullName evidence="3">Maltodextrose utilization protein MalA</fullName>
    </recommendedName>
</protein>
<reference evidence="2" key="1">
    <citation type="submission" date="2019-11" db="EMBL/GenBank/DDBJ databases">
        <authorList>
            <person name="Feng L."/>
        </authorList>
    </citation>
    <scope>NUCLEOTIDE SEQUENCE</scope>
    <source>
        <strain evidence="2">SrubneriLFYP117</strain>
    </source>
</reference>
<feature type="transmembrane region" description="Helical" evidence="1">
    <location>
        <begin position="241"/>
        <end position="259"/>
    </location>
</feature>
<feature type="transmembrane region" description="Helical" evidence="1">
    <location>
        <begin position="24"/>
        <end position="46"/>
    </location>
</feature>
<proteinExistence type="predicted"/>
<evidence type="ECO:0008006" key="3">
    <source>
        <dbReference type="Google" id="ProtNLM"/>
    </source>
</evidence>
<evidence type="ECO:0000313" key="2">
    <source>
        <dbReference type="EMBL" id="VYU27745.1"/>
    </source>
</evidence>
<keyword evidence="1" id="KW-0472">Membrane</keyword>
<accession>A0A6N3DHM0</accession>
<dbReference type="RefSeq" id="WP_156677037.1">
    <property type="nucleotide sequence ID" value="NZ_CACRUL010000018.1"/>
</dbReference>